<comment type="caution">
    <text evidence="1">The sequence shown here is derived from an EMBL/GenBank/DDBJ whole genome shotgun (WGS) entry which is preliminary data.</text>
</comment>
<evidence type="ECO:0000313" key="2">
    <source>
        <dbReference type="Proteomes" id="UP000664032"/>
    </source>
</evidence>
<evidence type="ECO:0000313" key="1">
    <source>
        <dbReference type="EMBL" id="KAH9483119.1"/>
    </source>
</evidence>
<proteinExistence type="predicted"/>
<sequence length="849" mass="94062">MAERHRLLLQSPQLTEKNTPRSTTRTSTSSGYILGLTSLSSFYAASASAPFNVIDIIDKSTLKHVQTLSGHEVGTTSVHTTLNMAGFAKEYLVSSGKDGSVKVWDERSNSHSIKMTNLGDRHGLLCCDVSPDGLTVVAGTELKGEDASILYWDPRQPATPVRTHSSTHSDDVTTVSFAGSRDPASNNNILLSGSSDGLICTSNADEDDEDEAVIQVGNWGCSVSQAGWIPGASSDAAGIWAASDMETFSTWKSDLDQLLSLDIRSPVLHQHRTWVTDYLITAHSSSTSSPKLGVFTGSNEGDIALLSNMNTSVPDAPWCLHKLWTHGHVGVVRALVWDEKNQTLVTGGEDGKINAWPIQPVDLDPGAKEEDNEDDSDDAMQVDPKPRKREYEADGDRKGKKARRHFNHLALSSVGSFFTSISSSKSSNEGNDSSSDGGSTGKDLDTTQQSTTLGLTDSCIAQTENDTTPHASDCHSLGQDYYWNHQFTTSPDNNVPFNGIHSSTKPPHKAHISTFLSESQHSFGGLSRMRHLFDRNDFCDFDGASNSITVTAMNSAPLASIAMFPSSVPSLDGSFFSTPSESYSIPQTHVRFGDSETPPLTPDLAGKNLGPLLEPSLSALCPSRFSSRFTILDASENIAAEDVEDGAIYTSPYLYEIKEGKKPERINDVDQDIGCDHNSESLVATEGPDEWYGMEYTLEMSSRERQPLELQSQSFSGGEHSRSRESWAAIRRGTVHPVYEDEDYHRWKNWHRYLDRQAERKRHKRGYEFKSRSKQLAWLYVDEIRTRDIMYWQKEVFGVVARDVKDRLQYLVELRPDPFFPPQKHDWSWCLKRSRSVACVQELKMKSNF</sequence>
<accession>A0ACB8H5W4</accession>
<protein>
    <submittedName>
        <fullName evidence="1">WD repeat-containing protein 89</fullName>
    </submittedName>
</protein>
<name>A0ACB8H5W4_PSICU</name>
<dbReference type="EMBL" id="JAFIQS020000004">
    <property type="protein sequence ID" value="KAH9483119.1"/>
    <property type="molecule type" value="Genomic_DNA"/>
</dbReference>
<organism evidence="1 2">
    <name type="scientific">Psilocybe cubensis</name>
    <name type="common">Psychedelic mushroom</name>
    <name type="synonym">Stropharia cubensis</name>
    <dbReference type="NCBI Taxonomy" id="181762"/>
    <lineage>
        <taxon>Eukaryota</taxon>
        <taxon>Fungi</taxon>
        <taxon>Dikarya</taxon>
        <taxon>Basidiomycota</taxon>
        <taxon>Agaricomycotina</taxon>
        <taxon>Agaricomycetes</taxon>
        <taxon>Agaricomycetidae</taxon>
        <taxon>Agaricales</taxon>
        <taxon>Agaricineae</taxon>
        <taxon>Strophariaceae</taxon>
        <taxon>Psilocybe</taxon>
    </lineage>
</organism>
<keyword evidence="2" id="KW-1185">Reference proteome</keyword>
<gene>
    <name evidence="1" type="ORF">JR316_0005220</name>
</gene>
<dbReference type="Proteomes" id="UP000664032">
    <property type="component" value="Unassembled WGS sequence"/>
</dbReference>
<reference evidence="1" key="1">
    <citation type="submission" date="2021-10" db="EMBL/GenBank/DDBJ databases">
        <title>Psilocybe cubensis genome.</title>
        <authorList>
            <person name="Mckernan K.J."/>
            <person name="Crawford S."/>
            <person name="Trippe A."/>
            <person name="Kane L.T."/>
            <person name="Mclaughlin S."/>
        </authorList>
    </citation>
    <scope>NUCLEOTIDE SEQUENCE</scope>
    <source>
        <strain evidence="1">MGC-MH-2018</strain>
    </source>
</reference>